<dbReference type="KEGG" id="srd:SD10_01580"/>
<name>A0A0E3ZRQ8_9BACT</name>
<dbReference type="SUPFAM" id="SSF50939">
    <property type="entry name" value="Sialidases"/>
    <property type="match status" value="1"/>
</dbReference>
<gene>
    <name evidence="1" type="ORF">SD10_01580</name>
</gene>
<dbReference type="AlphaFoldDB" id="A0A0E3ZRQ8"/>
<proteinExistence type="predicted"/>
<dbReference type="HOGENOM" id="CLU_793981_0_0_10"/>
<keyword evidence="2" id="KW-1185">Reference proteome</keyword>
<dbReference type="EMBL" id="CP010429">
    <property type="protein sequence ID" value="AKD53785.1"/>
    <property type="molecule type" value="Genomic_DNA"/>
</dbReference>
<dbReference type="Proteomes" id="UP000033054">
    <property type="component" value="Chromosome"/>
</dbReference>
<accession>A0A0E3ZRQ8</accession>
<evidence type="ECO:0008006" key="3">
    <source>
        <dbReference type="Google" id="ProtNLM"/>
    </source>
</evidence>
<evidence type="ECO:0000313" key="2">
    <source>
        <dbReference type="Proteomes" id="UP000033054"/>
    </source>
</evidence>
<dbReference type="InterPro" id="IPR036278">
    <property type="entry name" value="Sialidase_sf"/>
</dbReference>
<organism evidence="1 2">
    <name type="scientific">Spirosoma radiotolerans</name>
    <dbReference type="NCBI Taxonomy" id="1379870"/>
    <lineage>
        <taxon>Bacteria</taxon>
        <taxon>Pseudomonadati</taxon>
        <taxon>Bacteroidota</taxon>
        <taxon>Cytophagia</taxon>
        <taxon>Cytophagales</taxon>
        <taxon>Cytophagaceae</taxon>
        <taxon>Spirosoma</taxon>
    </lineage>
</organism>
<dbReference type="RefSeq" id="WP_046375376.1">
    <property type="nucleotide sequence ID" value="NZ_CP010429.1"/>
</dbReference>
<protein>
    <recommendedName>
        <fullName evidence="3">Exo-alpha-sialidase</fullName>
    </recommendedName>
</protein>
<dbReference type="STRING" id="1379870.SD10_01580"/>
<sequence>MTVLLHLLLLFSSVRFVNQPFRSSQRVGAGHLPVLVADTKGQVHIVYGLDSTIYYAVASQTPDQFNPPMAVAKLPHLVAGAKRGPQLAVTERYVVITAVNQMGDLFAYSLDRQRGRWSAAVRINDIAEVAKEGFQAVTGASDGTFHAVWLDLRQDKANKIVMATSPDGGRTWSANQVVYRSPSGSVCECCKVSIAANQSDVYIQFRNWLNGSRDLYLAHSTNGGTSFGSVQKLGSGTWKLNACPMDGGAVSLSPTGQPFTVWRRENTLYTCRPGEPEQAIGTGRNVTTATDSVGRALAWNEGNLVWLKLDNREPIRLGTGQMPSVALVNGFAICAWEADGQVVSAVTAR</sequence>
<dbReference type="PATRIC" id="fig|1379870.5.peg.346"/>
<reference evidence="1 2" key="1">
    <citation type="journal article" date="2014" name="Curr. Microbiol.">
        <title>Spirosoma radiotolerans sp. nov., a gamma-radiation-resistant bacterium isolated from gamma ray-irradiated soil.</title>
        <authorList>
            <person name="Lee J.J."/>
            <person name="Srinivasan S."/>
            <person name="Lim S."/>
            <person name="Joe M."/>
            <person name="Im S."/>
            <person name="Bae S.I."/>
            <person name="Park K.R."/>
            <person name="Han J.H."/>
            <person name="Park S.H."/>
            <person name="Joo B.M."/>
            <person name="Park S.J."/>
            <person name="Kim M.K."/>
        </authorList>
    </citation>
    <scope>NUCLEOTIDE SEQUENCE [LARGE SCALE GENOMIC DNA]</scope>
    <source>
        <strain evidence="1 2">DG5A</strain>
    </source>
</reference>
<dbReference type="Gene3D" id="2.120.10.10">
    <property type="match status" value="1"/>
</dbReference>
<evidence type="ECO:0000313" key="1">
    <source>
        <dbReference type="EMBL" id="AKD53785.1"/>
    </source>
</evidence>